<dbReference type="SUPFAM" id="SSF53092">
    <property type="entry name" value="Creatinase/prolidase N-terminal domain"/>
    <property type="match status" value="1"/>
</dbReference>
<dbReference type="AlphaFoldDB" id="A0A1H3VFK3"/>
<evidence type="ECO:0000256" key="7">
    <source>
        <dbReference type="ARBA" id="ARBA00022801"/>
    </source>
</evidence>
<evidence type="ECO:0000256" key="6">
    <source>
        <dbReference type="ARBA" id="ARBA00022723"/>
    </source>
</evidence>
<dbReference type="RefSeq" id="WP_092343891.1">
    <property type="nucleotide sequence ID" value="NZ_FNQN01000001.1"/>
</dbReference>
<keyword evidence="5" id="KW-0645">Protease</keyword>
<keyword evidence="14" id="KW-1185">Reference proteome</keyword>
<keyword evidence="6 10" id="KW-0479">Metal-binding</keyword>
<name>A0A1H3VFK3_9BACT</name>
<evidence type="ECO:0000313" key="14">
    <source>
        <dbReference type="Proteomes" id="UP000199409"/>
    </source>
</evidence>
<accession>A0A1H3VFK3</accession>
<dbReference type="Pfam" id="PF05195">
    <property type="entry name" value="AMP_N"/>
    <property type="match status" value="1"/>
</dbReference>
<gene>
    <name evidence="13" type="ORF">SAMN05660420_00009</name>
</gene>
<dbReference type="InterPro" id="IPR001131">
    <property type="entry name" value="Peptidase_M24B_aminopep-P_CS"/>
</dbReference>
<dbReference type="STRING" id="37625.SAMN05660420_00009"/>
<organism evidence="13 14">
    <name type="scientific">Desulfuromusa kysingii</name>
    <dbReference type="NCBI Taxonomy" id="37625"/>
    <lineage>
        <taxon>Bacteria</taxon>
        <taxon>Pseudomonadati</taxon>
        <taxon>Thermodesulfobacteriota</taxon>
        <taxon>Desulfuromonadia</taxon>
        <taxon>Desulfuromonadales</taxon>
        <taxon>Geopsychrobacteraceae</taxon>
        <taxon>Desulfuromusa</taxon>
    </lineage>
</organism>
<dbReference type="Gene3D" id="3.90.230.10">
    <property type="entry name" value="Creatinase/methionine aminopeptidase superfamily"/>
    <property type="match status" value="1"/>
</dbReference>
<dbReference type="GO" id="GO:0030145">
    <property type="term" value="F:manganese ion binding"/>
    <property type="evidence" value="ECO:0007669"/>
    <property type="project" value="InterPro"/>
</dbReference>
<evidence type="ECO:0000256" key="8">
    <source>
        <dbReference type="ARBA" id="ARBA00023049"/>
    </source>
</evidence>
<evidence type="ECO:0000256" key="11">
    <source>
        <dbReference type="SAM" id="SignalP"/>
    </source>
</evidence>
<dbReference type="Proteomes" id="UP000199409">
    <property type="component" value="Unassembled WGS sequence"/>
</dbReference>
<reference evidence="13 14" key="1">
    <citation type="submission" date="2016-10" db="EMBL/GenBank/DDBJ databases">
        <authorList>
            <person name="de Groot N.N."/>
        </authorList>
    </citation>
    <scope>NUCLEOTIDE SEQUENCE [LARGE SCALE GENOMIC DNA]</scope>
    <source>
        <strain evidence="13 14">DSM 7343</strain>
    </source>
</reference>
<keyword evidence="13" id="KW-0031">Aminopeptidase</keyword>
<keyword evidence="8" id="KW-0482">Metalloprotease</keyword>
<sequence length="471" mass="52091">MFAAEIYRQRRLNLVRQLKGGIVLLLGNVASPFNAADNCYRFRQDSSFLYFCGLDQPGLAVILDVDSGRETLFGRRQNLDDLIWSGPQVTLQERAEKAGIARSTELSELCEILSTAVAGKREVHYLPNCRAENKIILGDLFGRSPDVISQGVSPELIKATVALRSIKSAEELTQLDEAADLGYQLHTTAMRMAQPGRYEWEIAGELEAVAARAGRMLSFPPIVTVHGEILHNHDRNSQLQQGDLLLVDAGVESTLHYASDHTRTSPVGGRFSPRQKDIYQVVLATMECARELIRPGMTYLDVHLAACRTLVEGLQSLGLMHGDAEKAVVAGAHALFMPHGLGHQLGLDVHDMESLGEDFVGYDDNIRRSSQFGLSSLRLGRELQKGFVLTVEPGIYFIPALIAQWQDEGRHADYINYAKLEKYLNFGGIRLEDDIVVTISGNRLLGRPLPLQIAAVENTLNLVDKNGQDYS</sequence>
<evidence type="ECO:0000313" key="13">
    <source>
        <dbReference type="EMBL" id="SDZ73536.1"/>
    </source>
</evidence>
<dbReference type="PROSITE" id="PS00491">
    <property type="entry name" value="PROLINE_PEPTIDASE"/>
    <property type="match status" value="1"/>
</dbReference>
<keyword evidence="11" id="KW-0732">Signal</keyword>
<protein>
    <recommendedName>
        <fullName evidence="4">Xaa-Pro aminopeptidase</fullName>
        <ecNumber evidence="4">3.4.11.9</ecNumber>
    </recommendedName>
</protein>
<feature type="signal peptide" evidence="11">
    <location>
        <begin position="1"/>
        <end position="35"/>
    </location>
</feature>
<evidence type="ECO:0000256" key="9">
    <source>
        <dbReference type="ARBA" id="ARBA00023211"/>
    </source>
</evidence>
<dbReference type="InterPro" id="IPR007865">
    <property type="entry name" value="Aminopep_P_N"/>
</dbReference>
<dbReference type="CDD" id="cd01087">
    <property type="entry name" value="Prolidase"/>
    <property type="match status" value="1"/>
</dbReference>
<keyword evidence="7" id="KW-0378">Hydrolase</keyword>
<evidence type="ECO:0000256" key="5">
    <source>
        <dbReference type="ARBA" id="ARBA00022670"/>
    </source>
</evidence>
<evidence type="ECO:0000256" key="4">
    <source>
        <dbReference type="ARBA" id="ARBA00012574"/>
    </source>
</evidence>
<evidence type="ECO:0000256" key="2">
    <source>
        <dbReference type="ARBA" id="ARBA00001936"/>
    </source>
</evidence>
<dbReference type="GO" id="GO:0006508">
    <property type="term" value="P:proteolysis"/>
    <property type="evidence" value="ECO:0007669"/>
    <property type="project" value="UniProtKB-KW"/>
</dbReference>
<evidence type="ECO:0000256" key="3">
    <source>
        <dbReference type="ARBA" id="ARBA00008766"/>
    </source>
</evidence>
<dbReference type="SUPFAM" id="SSF55920">
    <property type="entry name" value="Creatinase/aminopeptidase"/>
    <property type="match status" value="1"/>
</dbReference>
<dbReference type="InterPro" id="IPR000994">
    <property type="entry name" value="Pept_M24"/>
</dbReference>
<dbReference type="GO" id="GO:0005829">
    <property type="term" value="C:cytosol"/>
    <property type="evidence" value="ECO:0007669"/>
    <property type="project" value="TreeGrafter"/>
</dbReference>
<dbReference type="InterPro" id="IPR029149">
    <property type="entry name" value="Creatin/AminoP/Spt16_N"/>
</dbReference>
<proteinExistence type="inferred from homology"/>
<evidence type="ECO:0000256" key="10">
    <source>
        <dbReference type="RuleBase" id="RU000590"/>
    </source>
</evidence>
<feature type="chain" id="PRO_5011621879" description="Xaa-Pro aminopeptidase" evidence="11">
    <location>
        <begin position="36"/>
        <end position="471"/>
    </location>
</feature>
<dbReference type="InterPro" id="IPR052433">
    <property type="entry name" value="X-Pro_dipept-like"/>
</dbReference>
<dbReference type="SMART" id="SM01011">
    <property type="entry name" value="AMP_N"/>
    <property type="match status" value="1"/>
</dbReference>
<keyword evidence="9" id="KW-0464">Manganese</keyword>
<feature type="domain" description="Aminopeptidase P N-terminal" evidence="12">
    <location>
        <begin position="2"/>
        <end position="134"/>
    </location>
</feature>
<evidence type="ECO:0000256" key="1">
    <source>
        <dbReference type="ARBA" id="ARBA00001424"/>
    </source>
</evidence>
<dbReference type="InterPro" id="IPR036005">
    <property type="entry name" value="Creatinase/aminopeptidase-like"/>
</dbReference>
<dbReference type="Gene3D" id="3.40.350.10">
    <property type="entry name" value="Creatinase/prolidase N-terminal domain"/>
    <property type="match status" value="1"/>
</dbReference>
<dbReference type="EC" id="3.4.11.9" evidence="4"/>
<comment type="cofactor">
    <cofactor evidence="2">
        <name>Mn(2+)</name>
        <dbReference type="ChEBI" id="CHEBI:29035"/>
    </cofactor>
</comment>
<dbReference type="OrthoDB" id="9806388at2"/>
<dbReference type="GO" id="GO:0070006">
    <property type="term" value="F:metalloaminopeptidase activity"/>
    <property type="evidence" value="ECO:0007669"/>
    <property type="project" value="InterPro"/>
</dbReference>
<comment type="similarity">
    <text evidence="3 10">Belongs to the peptidase M24B family.</text>
</comment>
<dbReference type="PANTHER" id="PTHR43226:SF4">
    <property type="entry name" value="XAA-PRO AMINOPEPTIDASE 3"/>
    <property type="match status" value="1"/>
</dbReference>
<dbReference type="Pfam" id="PF00557">
    <property type="entry name" value="Peptidase_M24"/>
    <property type="match status" value="1"/>
</dbReference>
<evidence type="ECO:0000259" key="12">
    <source>
        <dbReference type="SMART" id="SM01011"/>
    </source>
</evidence>
<dbReference type="EMBL" id="FNQN01000001">
    <property type="protein sequence ID" value="SDZ73536.1"/>
    <property type="molecule type" value="Genomic_DNA"/>
</dbReference>
<dbReference type="PANTHER" id="PTHR43226">
    <property type="entry name" value="XAA-PRO AMINOPEPTIDASE 3"/>
    <property type="match status" value="1"/>
</dbReference>
<comment type="catalytic activity">
    <reaction evidence="1">
        <text>Release of any N-terminal amino acid, including proline, that is linked to proline, even from a dipeptide or tripeptide.</text>
        <dbReference type="EC" id="3.4.11.9"/>
    </reaction>
</comment>